<evidence type="ECO:0000313" key="3">
    <source>
        <dbReference type="EMBL" id="TID14632.1"/>
    </source>
</evidence>
<keyword evidence="2" id="KW-0732">Signal</keyword>
<dbReference type="EMBL" id="SNSC02000022">
    <property type="protein sequence ID" value="TID14632.1"/>
    <property type="molecule type" value="Genomic_DNA"/>
</dbReference>
<feature type="chain" id="PRO_5021208137" evidence="2">
    <location>
        <begin position="22"/>
        <end position="219"/>
    </location>
</feature>
<evidence type="ECO:0000256" key="2">
    <source>
        <dbReference type="SAM" id="SignalP"/>
    </source>
</evidence>
<protein>
    <submittedName>
        <fullName evidence="3">Uncharacterized protein</fullName>
    </submittedName>
</protein>
<dbReference type="AlphaFoldDB" id="A0A4Z1P2S4"/>
<comment type="caution">
    <text evidence="3">The sequence shown here is derived from an EMBL/GenBank/DDBJ whole genome shotgun (WGS) entry which is preliminary data.</text>
</comment>
<dbReference type="Proteomes" id="UP000298493">
    <property type="component" value="Unassembled WGS sequence"/>
</dbReference>
<proteinExistence type="predicted"/>
<sequence>MMHRLPLGYVSLMLLCCSGSSAPIATVWSNETLPLSPPSGTFEHTLTDLIPSNIISSTASTVTSSAGNASVNATTTSTTLVVSEYTAINGSWLPSVETATAVPNLGLTPPTETFASTITINGSAPVPPLTAHDASGTKPVDAGGGGIGAYIWSGLGGAPGVTPTPVLQPTSTNDTSTGHTNSTEGTTTRTSPPMLAAARGGATAVGVSFGEVLGLSGMF</sequence>
<reference evidence="3 4" key="1">
    <citation type="submission" date="2019-04" db="EMBL/GenBank/DDBJ databases">
        <title>High contiguity whole genome sequence and gene annotation resource for two Venturia nashicola isolates.</title>
        <authorList>
            <person name="Prokchorchik M."/>
            <person name="Won K."/>
            <person name="Lee Y."/>
            <person name="Choi E.D."/>
            <person name="Segonzac C."/>
            <person name="Sohn K.H."/>
        </authorList>
    </citation>
    <scope>NUCLEOTIDE SEQUENCE [LARGE SCALE GENOMIC DNA]</scope>
    <source>
        <strain evidence="3 4">PRI2</strain>
    </source>
</reference>
<feature type="signal peptide" evidence="2">
    <location>
        <begin position="1"/>
        <end position="21"/>
    </location>
</feature>
<evidence type="ECO:0000313" key="4">
    <source>
        <dbReference type="Proteomes" id="UP000298493"/>
    </source>
</evidence>
<evidence type="ECO:0000256" key="1">
    <source>
        <dbReference type="SAM" id="MobiDB-lite"/>
    </source>
</evidence>
<keyword evidence="4" id="KW-1185">Reference proteome</keyword>
<organism evidence="3 4">
    <name type="scientific">Venturia nashicola</name>
    <dbReference type="NCBI Taxonomy" id="86259"/>
    <lineage>
        <taxon>Eukaryota</taxon>
        <taxon>Fungi</taxon>
        <taxon>Dikarya</taxon>
        <taxon>Ascomycota</taxon>
        <taxon>Pezizomycotina</taxon>
        <taxon>Dothideomycetes</taxon>
        <taxon>Pleosporomycetidae</taxon>
        <taxon>Venturiales</taxon>
        <taxon>Venturiaceae</taxon>
        <taxon>Venturia</taxon>
    </lineage>
</organism>
<name>A0A4Z1P2S4_9PEZI</name>
<gene>
    <name evidence="3" type="ORF">E6O75_ATG08778</name>
</gene>
<feature type="region of interest" description="Disordered" evidence="1">
    <location>
        <begin position="161"/>
        <end position="192"/>
    </location>
</feature>
<accession>A0A4Z1P2S4</accession>
<feature type="compositionally biased region" description="Low complexity" evidence="1">
    <location>
        <begin position="175"/>
        <end position="192"/>
    </location>
</feature>
<feature type="compositionally biased region" description="Polar residues" evidence="1">
    <location>
        <begin position="165"/>
        <end position="174"/>
    </location>
</feature>